<dbReference type="STRING" id="747676.F4R3K6"/>
<feature type="transmembrane region" description="Helical" evidence="6">
    <location>
        <begin position="186"/>
        <end position="204"/>
    </location>
</feature>
<evidence type="ECO:0000313" key="7">
    <source>
        <dbReference type="EMBL" id="EGG12643.1"/>
    </source>
</evidence>
<dbReference type="PANTHER" id="PTHR30618">
    <property type="entry name" value="NCS1 FAMILY PURINE/PYRIMIDINE TRANSPORTER"/>
    <property type="match status" value="1"/>
</dbReference>
<organism evidence="8">
    <name type="scientific">Melampsora larici-populina (strain 98AG31 / pathotype 3-4-7)</name>
    <name type="common">Poplar leaf rust fungus</name>
    <dbReference type="NCBI Taxonomy" id="747676"/>
    <lineage>
        <taxon>Eukaryota</taxon>
        <taxon>Fungi</taxon>
        <taxon>Dikarya</taxon>
        <taxon>Basidiomycota</taxon>
        <taxon>Pucciniomycotina</taxon>
        <taxon>Pucciniomycetes</taxon>
        <taxon>Pucciniales</taxon>
        <taxon>Melampsoraceae</taxon>
        <taxon>Melampsora</taxon>
    </lineage>
</organism>
<evidence type="ECO:0000256" key="6">
    <source>
        <dbReference type="SAM" id="Phobius"/>
    </source>
</evidence>
<dbReference type="GO" id="GO:0005886">
    <property type="term" value="C:plasma membrane"/>
    <property type="evidence" value="ECO:0007669"/>
    <property type="project" value="TreeGrafter"/>
</dbReference>
<feature type="transmembrane region" description="Helical" evidence="6">
    <location>
        <begin position="224"/>
        <end position="243"/>
    </location>
</feature>
<dbReference type="GeneID" id="18927207"/>
<dbReference type="CDD" id="cd11482">
    <property type="entry name" value="SLC-NCS1sbd_NRT1-like"/>
    <property type="match status" value="1"/>
</dbReference>
<accession>F4R3K6</accession>
<dbReference type="Gene3D" id="1.10.4160.10">
    <property type="entry name" value="Hydantoin permease"/>
    <property type="match status" value="1"/>
</dbReference>
<feature type="transmembrane region" description="Helical" evidence="6">
    <location>
        <begin position="310"/>
        <end position="334"/>
    </location>
</feature>
<reference evidence="8" key="1">
    <citation type="journal article" date="2011" name="Proc. Natl. Acad. Sci. U.S.A.">
        <title>Obligate biotrophy features unraveled by the genomic analysis of rust fungi.</title>
        <authorList>
            <person name="Duplessis S."/>
            <person name="Cuomo C.A."/>
            <person name="Lin Y.-C."/>
            <person name="Aerts A."/>
            <person name="Tisserant E."/>
            <person name="Veneault-Fourrey C."/>
            <person name="Joly D.L."/>
            <person name="Hacquard S."/>
            <person name="Amselem J."/>
            <person name="Cantarel B.L."/>
            <person name="Chiu R."/>
            <person name="Coutinho P.M."/>
            <person name="Feau N."/>
            <person name="Field M."/>
            <person name="Frey P."/>
            <person name="Gelhaye E."/>
            <person name="Goldberg J."/>
            <person name="Grabherr M.G."/>
            <person name="Kodira C.D."/>
            <person name="Kohler A."/>
            <person name="Kuees U."/>
            <person name="Lindquist E.A."/>
            <person name="Lucas S.M."/>
            <person name="Mago R."/>
            <person name="Mauceli E."/>
            <person name="Morin E."/>
            <person name="Murat C."/>
            <person name="Pangilinan J.L."/>
            <person name="Park R."/>
            <person name="Pearson M."/>
            <person name="Quesneville H."/>
            <person name="Rouhier N."/>
            <person name="Sakthikumar S."/>
            <person name="Salamov A.A."/>
            <person name="Schmutz J."/>
            <person name="Selles B."/>
            <person name="Shapiro H."/>
            <person name="Tanguay P."/>
            <person name="Tuskan G.A."/>
            <person name="Henrissat B."/>
            <person name="Van de Peer Y."/>
            <person name="Rouze P."/>
            <person name="Ellis J.G."/>
            <person name="Dodds P.N."/>
            <person name="Schein J.E."/>
            <person name="Zhong S."/>
            <person name="Hamelin R.C."/>
            <person name="Grigoriev I.V."/>
            <person name="Szabo L.J."/>
            <person name="Martin F."/>
        </authorList>
    </citation>
    <scope>NUCLEOTIDE SEQUENCE [LARGE SCALE GENOMIC DNA]</scope>
    <source>
        <strain evidence="8">98AG31 / pathotype 3-4-7</strain>
    </source>
</reference>
<feature type="transmembrane region" description="Helical" evidence="6">
    <location>
        <begin position="106"/>
        <end position="128"/>
    </location>
</feature>
<dbReference type="EMBL" id="GL883090">
    <property type="protein sequence ID" value="EGG12643.1"/>
    <property type="molecule type" value="Genomic_DNA"/>
</dbReference>
<comment type="subcellular location">
    <subcellularLocation>
        <location evidence="1">Membrane</location>
        <topology evidence="1">Multi-pass membrane protein</topology>
    </subcellularLocation>
</comment>
<dbReference type="Pfam" id="PF02133">
    <property type="entry name" value="Transp_cyt_pur"/>
    <property type="match status" value="1"/>
</dbReference>
<feature type="non-terminal residue" evidence="7">
    <location>
        <position position="1"/>
    </location>
</feature>
<keyword evidence="4 6" id="KW-1133">Transmembrane helix</keyword>
<keyword evidence="8" id="KW-1185">Reference proteome</keyword>
<evidence type="ECO:0000313" key="8">
    <source>
        <dbReference type="Proteomes" id="UP000001072"/>
    </source>
</evidence>
<evidence type="ECO:0000256" key="3">
    <source>
        <dbReference type="ARBA" id="ARBA00022692"/>
    </source>
</evidence>
<dbReference type="eggNOG" id="KOG2466">
    <property type="taxonomic scope" value="Eukaryota"/>
</dbReference>
<evidence type="ECO:0008006" key="9">
    <source>
        <dbReference type="Google" id="ProtNLM"/>
    </source>
</evidence>
<name>F4R3K6_MELLP</name>
<dbReference type="NCBIfam" id="TIGR00800">
    <property type="entry name" value="ncs1"/>
    <property type="match status" value="1"/>
</dbReference>
<gene>
    <name evidence="7" type="ORF">MELLADRAFT_32428</name>
</gene>
<comment type="similarity">
    <text evidence="2">Belongs to the purine-cytosine permease (2.A.39) family.</text>
</comment>
<dbReference type="AlphaFoldDB" id="F4R3K6"/>
<feature type="transmembrane region" description="Helical" evidence="6">
    <location>
        <begin position="355"/>
        <end position="373"/>
    </location>
</feature>
<dbReference type="FunCoup" id="F4R3K6">
    <property type="interactions" value="325"/>
</dbReference>
<dbReference type="InterPro" id="IPR001248">
    <property type="entry name" value="Pur-cyt_permease"/>
</dbReference>
<feature type="transmembrane region" description="Helical" evidence="6">
    <location>
        <begin position="385"/>
        <end position="404"/>
    </location>
</feature>
<evidence type="ECO:0000256" key="5">
    <source>
        <dbReference type="ARBA" id="ARBA00023136"/>
    </source>
</evidence>
<sequence>VLQNDDMLPVPLEKRTWKWWNFVTFWLADAWNVNTWTIASTMIAAGLSWWQAWTAVWIGYSIAACFMVLNGHAGSKYHCSFPVLTRATFGIWGSLWPILNRALMACVWYSVQGWIGGQCVYLLIQSIWPSFSSLPNMIPSSGTDSAHFLSFAIFSLVSLIPIYFPIHQIRHFFTIKARSLSSLFPFSAVVAPTAGTAFFIWFVVKAGGVGTILQQPARAEGKQLQWAFINAAMGCISNMVTLITNNQDFSARADKTSSMILPQLIALPMTFGMVSFFGIIVSSSSNVLYGHQIWDPLELLERVLTGSPTIPSRVAVGVISLSFTFSQMGTNVAANSVSAGCDMAALFPRFINIRRGSYIAAVLGFCMMPWELLDGPTNFSTYLSAYSVFLSSMIGCLLAEYYVVSKRLITVKDLYVADSSGIYYYFHGVNWRAYLAYFSGLALNMPGFVGMIQGQMGISVRIYQLSFFTGLGSSFIVYIILNRLFPTRKSTIEEAQSPITRKIIDEKA</sequence>
<keyword evidence="5 6" id="KW-0472">Membrane</keyword>
<dbReference type="RefSeq" id="XP_007403581.1">
    <property type="nucleotide sequence ID" value="XM_007403519.1"/>
</dbReference>
<dbReference type="Proteomes" id="UP000001072">
    <property type="component" value="Unassembled WGS sequence"/>
</dbReference>
<evidence type="ECO:0000256" key="1">
    <source>
        <dbReference type="ARBA" id="ARBA00004141"/>
    </source>
</evidence>
<dbReference type="FunFam" id="1.10.4160.10:FF:000001">
    <property type="entry name" value="Uracil permease, putative"/>
    <property type="match status" value="1"/>
</dbReference>
<evidence type="ECO:0000256" key="4">
    <source>
        <dbReference type="ARBA" id="ARBA00022989"/>
    </source>
</evidence>
<dbReference type="InParanoid" id="F4R3K6"/>
<dbReference type="HOGENOM" id="CLU_021555_2_0_1"/>
<feature type="transmembrane region" description="Helical" evidence="6">
    <location>
        <begin position="434"/>
        <end position="456"/>
    </location>
</feature>
<dbReference type="KEGG" id="mlr:MELLADRAFT_32428"/>
<dbReference type="InterPro" id="IPR045225">
    <property type="entry name" value="Uracil/uridine/allantoin_perm"/>
</dbReference>
<evidence type="ECO:0000256" key="2">
    <source>
        <dbReference type="ARBA" id="ARBA00008974"/>
    </source>
</evidence>
<feature type="transmembrane region" description="Helical" evidence="6">
    <location>
        <begin position="50"/>
        <end position="69"/>
    </location>
</feature>
<keyword evidence="3 6" id="KW-0812">Transmembrane</keyword>
<dbReference type="GO" id="GO:0015205">
    <property type="term" value="F:nucleobase transmembrane transporter activity"/>
    <property type="evidence" value="ECO:0007669"/>
    <property type="project" value="TreeGrafter"/>
</dbReference>
<protein>
    <recommendedName>
        <fullName evidence="9">Uracil permease</fullName>
    </recommendedName>
</protein>
<feature type="transmembrane region" description="Helical" evidence="6">
    <location>
        <begin position="264"/>
        <end position="290"/>
    </location>
</feature>
<feature type="transmembrane region" description="Helical" evidence="6">
    <location>
        <begin position="462"/>
        <end position="481"/>
    </location>
</feature>
<dbReference type="InterPro" id="IPR012681">
    <property type="entry name" value="NCS1"/>
</dbReference>
<dbReference type="PANTHER" id="PTHR30618:SF2">
    <property type="entry name" value="ALLANTOIN PERMEASE-RELATED"/>
    <property type="match status" value="1"/>
</dbReference>
<feature type="transmembrane region" description="Helical" evidence="6">
    <location>
        <begin position="148"/>
        <end position="166"/>
    </location>
</feature>
<proteinExistence type="inferred from homology"/>
<dbReference type="OrthoDB" id="2018619at2759"/>
<dbReference type="VEuPathDB" id="FungiDB:MELLADRAFT_32428"/>